<evidence type="ECO:0000313" key="2">
    <source>
        <dbReference type="EMBL" id="NRT54484.1"/>
    </source>
</evidence>
<keyword evidence="1" id="KW-0732">Signal</keyword>
<protein>
    <recommendedName>
        <fullName evidence="4">Outer membrane protein beta-barrel domain-containing protein</fullName>
    </recommendedName>
</protein>
<feature type="chain" id="PRO_5046246800" description="Outer membrane protein beta-barrel domain-containing protein" evidence="1">
    <location>
        <begin position="35"/>
        <end position="228"/>
    </location>
</feature>
<dbReference type="Proteomes" id="UP001516061">
    <property type="component" value="Unassembled WGS sequence"/>
</dbReference>
<keyword evidence="3" id="KW-1185">Reference proteome</keyword>
<sequence length="228" mass="24224">MTTTTSRRTEIRRTALLPTLLVLAGAALAPQARAGEVYMNAGLPGIGIGYAHPLDSSFTVRADFMTMGSRSKSTTEEGINYEGRYKLHRLAVLADWFPFQGSFRLTGGLSSNQYKVSLDASGANGSLTIGDRTYTTTAADGLNVEVKFPSVTPYLGIGWGHQSASGWRFGADVGALIGRAKVSATVRGALASQPDIQANLDKELAELRDGAGKVRAIPQISFTVGYSF</sequence>
<organism evidence="2 3">
    <name type="scientific">Sphaerotilus uruguayifluvii</name>
    <dbReference type="NCBI Taxonomy" id="2735897"/>
    <lineage>
        <taxon>Bacteria</taxon>
        <taxon>Pseudomonadati</taxon>
        <taxon>Pseudomonadota</taxon>
        <taxon>Betaproteobacteria</taxon>
        <taxon>Burkholderiales</taxon>
        <taxon>Sphaerotilaceae</taxon>
        <taxon>Sphaerotilus</taxon>
    </lineage>
</organism>
<evidence type="ECO:0000313" key="3">
    <source>
        <dbReference type="Proteomes" id="UP001516061"/>
    </source>
</evidence>
<dbReference type="Gene3D" id="2.40.160.170">
    <property type="match status" value="1"/>
</dbReference>
<proteinExistence type="predicted"/>
<gene>
    <name evidence="2" type="ORF">HNQ01_000191</name>
</gene>
<comment type="caution">
    <text evidence="2">The sequence shown here is derived from an EMBL/GenBank/DDBJ whole genome shotgun (WGS) entry which is preliminary data.</text>
</comment>
<evidence type="ECO:0008006" key="4">
    <source>
        <dbReference type="Google" id="ProtNLM"/>
    </source>
</evidence>
<feature type="signal peptide" evidence="1">
    <location>
        <begin position="1"/>
        <end position="34"/>
    </location>
</feature>
<accession>A0ABX2FWV3</accession>
<dbReference type="RefSeq" id="WP_286180385.1">
    <property type="nucleotide sequence ID" value="NZ_JABSNM010000001.1"/>
</dbReference>
<dbReference type="PROSITE" id="PS51318">
    <property type="entry name" value="TAT"/>
    <property type="match status" value="1"/>
</dbReference>
<dbReference type="EMBL" id="JABSNM010000001">
    <property type="protein sequence ID" value="NRT54484.1"/>
    <property type="molecule type" value="Genomic_DNA"/>
</dbReference>
<evidence type="ECO:0000256" key="1">
    <source>
        <dbReference type="SAM" id="SignalP"/>
    </source>
</evidence>
<dbReference type="InterPro" id="IPR006311">
    <property type="entry name" value="TAT_signal"/>
</dbReference>
<name>A0ABX2FWV3_9BURK</name>
<reference evidence="2 3" key="1">
    <citation type="submission" date="2020-05" db="EMBL/GenBank/DDBJ databases">
        <title>Genomic Encyclopedia of Type Strains, Phase IV (KMG-V): Genome sequencing to study the core and pangenomes of soil and plant-associated prokaryotes.</title>
        <authorList>
            <person name="Whitman W."/>
        </authorList>
    </citation>
    <scope>NUCLEOTIDE SEQUENCE [LARGE SCALE GENOMIC DNA]</scope>
    <source>
        <strain evidence="2 3">C29</strain>
    </source>
</reference>